<reference evidence="2 3" key="1">
    <citation type="submission" date="2020-08" db="EMBL/GenBank/DDBJ databases">
        <title>Sequencing the genomes of 1000 actinobacteria strains.</title>
        <authorList>
            <person name="Klenk H.-P."/>
        </authorList>
    </citation>
    <scope>NUCLEOTIDE SEQUENCE [LARGE SCALE GENOMIC DNA]</scope>
    <source>
        <strain evidence="2 3">DSM 45823</strain>
    </source>
</reference>
<dbReference type="RefSeq" id="WP_182704727.1">
    <property type="nucleotide sequence ID" value="NZ_JACJII010000001.1"/>
</dbReference>
<evidence type="ECO:0000256" key="1">
    <source>
        <dbReference type="SAM" id="MobiDB-lite"/>
    </source>
</evidence>
<evidence type="ECO:0000313" key="2">
    <source>
        <dbReference type="EMBL" id="MBA9002795.1"/>
    </source>
</evidence>
<feature type="region of interest" description="Disordered" evidence="1">
    <location>
        <begin position="44"/>
        <end position="63"/>
    </location>
</feature>
<evidence type="ECO:0000313" key="3">
    <source>
        <dbReference type="Proteomes" id="UP000539313"/>
    </source>
</evidence>
<comment type="caution">
    <text evidence="2">The sequence shown here is derived from an EMBL/GenBank/DDBJ whole genome shotgun (WGS) entry which is preliminary data.</text>
</comment>
<dbReference type="EMBL" id="JACJII010000001">
    <property type="protein sequence ID" value="MBA9002795.1"/>
    <property type="molecule type" value="Genomic_DNA"/>
</dbReference>
<sequence>MSRQITLGAESPSMAILEHRVRVLEETVTALSKSITLLAAALDASSPAAPPEPVAAGTAHTQR</sequence>
<protein>
    <submittedName>
        <fullName evidence="2">Uncharacterized protein</fullName>
    </submittedName>
</protein>
<accession>A0A7W3MVR9</accession>
<dbReference type="Proteomes" id="UP000539313">
    <property type="component" value="Unassembled WGS sequence"/>
</dbReference>
<name>A0A7W3MVR9_9ACTN</name>
<organism evidence="2 3">
    <name type="scientific">Thermomonospora cellulosilytica</name>
    <dbReference type="NCBI Taxonomy" id="1411118"/>
    <lineage>
        <taxon>Bacteria</taxon>
        <taxon>Bacillati</taxon>
        <taxon>Actinomycetota</taxon>
        <taxon>Actinomycetes</taxon>
        <taxon>Streptosporangiales</taxon>
        <taxon>Thermomonosporaceae</taxon>
        <taxon>Thermomonospora</taxon>
    </lineage>
</organism>
<proteinExistence type="predicted"/>
<gene>
    <name evidence="2" type="ORF">HNR21_001677</name>
</gene>
<dbReference type="AlphaFoldDB" id="A0A7W3MVR9"/>
<feature type="compositionally biased region" description="Low complexity" evidence="1">
    <location>
        <begin position="54"/>
        <end position="63"/>
    </location>
</feature>
<keyword evidence="3" id="KW-1185">Reference proteome</keyword>